<proteinExistence type="inferred from homology"/>
<keyword evidence="4 7" id="KW-0560">Oxidoreductase</keyword>
<dbReference type="PRINTS" id="PR00385">
    <property type="entry name" value="P450"/>
</dbReference>
<keyword evidence="5 7" id="KW-0408">Iron</keyword>
<evidence type="ECO:0000256" key="2">
    <source>
        <dbReference type="ARBA" id="ARBA00022617"/>
    </source>
</evidence>
<dbReference type="GO" id="GO:0005506">
    <property type="term" value="F:iron ion binding"/>
    <property type="evidence" value="ECO:0007669"/>
    <property type="project" value="InterPro"/>
</dbReference>
<dbReference type="PROSITE" id="PS00086">
    <property type="entry name" value="CYTOCHROME_P450"/>
    <property type="match status" value="1"/>
</dbReference>
<keyword evidence="2 7" id="KW-0349">Heme</keyword>
<reference evidence="8 9" key="1">
    <citation type="submission" date="2019-04" db="EMBL/GenBank/DDBJ databases">
        <title>Streptomyces piniterrae sp. nov., a heliquinomycin-producing actinomycete isolated from rhizosphere soil of Pinus yunnanensis.</title>
        <authorList>
            <person name="Zhuang X."/>
            <person name="Zhao J."/>
        </authorList>
    </citation>
    <scope>NUCLEOTIDE SEQUENCE [LARGE SCALE GENOMIC DNA]</scope>
    <source>
        <strain evidence="9">jys28</strain>
    </source>
</reference>
<dbReference type="PRINTS" id="PR00359">
    <property type="entry name" value="BP450"/>
</dbReference>
<dbReference type="GO" id="GO:0004497">
    <property type="term" value="F:monooxygenase activity"/>
    <property type="evidence" value="ECO:0007669"/>
    <property type="project" value="UniProtKB-KW"/>
</dbReference>
<dbReference type="EMBL" id="SUMB01000004">
    <property type="protein sequence ID" value="TJZ54143.1"/>
    <property type="molecule type" value="Genomic_DNA"/>
</dbReference>
<dbReference type="Pfam" id="PF00067">
    <property type="entry name" value="p450"/>
    <property type="match status" value="2"/>
</dbReference>
<evidence type="ECO:0000313" key="8">
    <source>
        <dbReference type="EMBL" id="TJZ54143.1"/>
    </source>
</evidence>
<sequence>MELTTEFRLTDGVPAAHELELARPLYRLDPLGRDFPAEGQALQALGPVVPVEFPDRVVAWAVTRRSVADALQTHPDVRKSPEYWQAYQDGLIPEHWPLLQFLTTPTMLIMDGADHTRLRQPIQRAFTARRVEALRSRVEEVARDLLDTLALSEPGSVIDLRATYAFQLPLTVICELYGVDDPEMRRQLAVDTGLLLSSATPPEARMGAQASIFGTMSRLIGLRRATPGPDLTTALIGEFEDGALSEEELAGTLFLMLVAGHETTQNLISNVITRLLEHPEQLARLLDGSLGENPFPGVVEEGLRYDPPAAGTMFLYAARDVQIAGVTIRAGEPVLLHNAALGRDDDVFPNPHAFIADRADARGHRSFGHGPHHCLGAPLARLEAQVALRALFERFTVTAAEPLDTVGRVTSLSSNAPVRVPVYLRER</sequence>
<dbReference type="InterPro" id="IPR017972">
    <property type="entry name" value="Cyt_P450_CS"/>
</dbReference>
<dbReference type="SUPFAM" id="SSF48264">
    <property type="entry name" value="Cytochrome P450"/>
    <property type="match status" value="1"/>
</dbReference>
<dbReference type="GO" id="GO:0020037">
    <property type="term" value="F:heme binding"/>
    <property type="evidence" value="ECO:0007669"/>
    <property type="project" value="InterPro"/>
</dbReference>
<dbReference type="InterPro" id="IPR001128">
    <property type="entry name" value="Cyt_P450"/>
</dbReference>
<name>A0A4U0NJ98_9ACTN</name>
<dbReference type="Proteomes" id="UP000308697">
    <property type="component" value="Unassembled WGS sequence"/>
</dbReference>
<evidence type="ECO:0000256" key="3">
    <source>
        <dbReference type="ARBA" id="ARBA00022723"/>
    </source>
</evidence>
<evidence type="ECO:0000256" key="4">
    <source>
        <dbReference type="ARBA" id="ARBA00023002"/>
    </source>
</evidence>
<comment type="caution">
    <text evidence="8">The sequence shown here is derived from an EMBL/GenBank/DDBJ whole genome shotgun (WGS) entry which is preliminary data.</text>
</comment>
<dbReference type="FunFam" id="1.10.630.10:FF:000018">
    <property type="entry name" value="Cytochrome P450 monooxygenase"/>
    <property type="match status" value="1"/>
</dbReference>
<dbReference type="Gene3D" id="1.10.630.10">
    <property type="entry name" value="Cytochrome P450"/>
    <property type="match status" value="1"/>
</dbReference>
<dbReference type="OrthoDB" id="4002321at2"/>
<gene>
    <name evidence="8" type="ORF">FCH28_13210</name>
</gene>
<organism evidence="8 9">
    <name type="scientific">Streptomyces piniterrae</name>
    <dbReference type="NCBI Taxonomy" id="2571125"/>
    <lineage>
        <taxon>Bacteria</taxon>
        <taxon>Bacillati</taxon>
        <taxon>Actinomycetota</taxon>
        <taxon>Actinomycetes</taxon>
        <taxon>Kitasatosporales</taxon>
        <taxon>Streptomycetaceae</taxon>
        <taxon>Streptomyces</taxon>
    </lineage>
</organism>
<keyword evidence="3 7" id="KW-0479">Metal-binding</keyword>
<dbReference type="AlphaFoldDB" id="A0A4U0NJ98"/>
<evidence type="ECO:0000256" key="7">
    <source>
        <dbReference type="RuleBase" id="RU000461"/>
    </source>
</evidence>
<dbReference type="CDD" id="cd11029">
    <property type="entry name" value="CYP107-like"/>
    <property type="match status" value="1"/>
</dbReference>
<evidence type="ECO:0000313" key="9">
    <source>
        <dbReference type="Proteomes" id="UP000308697"/>
    </source>
</evidence>
<dbReference type="InterPro" id="IPR036396">
    <property type="entry name" value="Cyt_P450_sf"/>
</dbReference>
<comment type="similarity">
    <text evidence="1 7">Belongs to the cytochrome P450 family.</text>
</comment>
<evidence type="ECO:0000256" key="1">
    <source>
        <dbReference type="ARBA" id="ARBA00010617"/>
    </source>
</evidence>
<evidence type="ECO:0000256" key="5">
    <source>
        <dbReference type="ARBA" id="ARBA00023004"/>
    </source>
</evidence>
<keyword evidence="9" id="KW-1185">Reference proteome</keyword>
<protein>
    <submittedName>
        <fullName evidence="8">Cytochrome P450</fullName>
    </submittedName>
</protein>
<keyword evidence="6 7" id="KW-0503">Monooxygenase</keyword>
<accession>A0A4U0NJ98</accession>
<evidence type="ECO:0000256" key="6">
    <source>
        <dbReference type="ARBA" id="ARBA00023033"/>
    </source>
</evidence>
<dbReference type="PANTHER" id="PTHR46696:SF1">
    <property type="entry name" value="CYTOCHROME P450 YJIB-RELATED"/>
    <property type="match status" value="1"/>
</dbReference>
<dbReference type="PANTHER" id="PTHR46696">
    <property type="entry name" value="P450, PUTATIVE (EUROFUNG)-RELATED"/>
    <property type="match status" value="1"/>
</dbReference>
<dbReference type="GO" id="GO:0016705">
    <property type="term" value="F:oxidoreductase activity, acting on paired donors, with incorporation or reduction of molecular oxygen"/>
    <property type="evidence" value="ECO:0007669"/>
    <property type="project" value="InterPro"/>
</dbReference>
<dbReference type="InterPro" id="IPR002397">
    <property type="entry name" value="Cyt_P450_B"/>
</dbReference>